<feature type="transmembrane region" description="Helical" evidence="6">
    <location>
        <begin position="261"/>
        <end position="281"/>
    </location>
</feature>
<protein>
    <submittedName>
        <fullName evidence="7">HAD family hydrolase</fullName>
    </submittedName>
</protein>
<dbReference type="CDD" id="cd02612">
    <property type="entry name" value="HAD_PGPPase"/>
    <property type="match status" value="1"/>
</dbReference>
<reference evidence="8" key="1">
    <citation type="journal article" date="2019" name="Int. J. Syst. Evol. Microbiol.">
        <title>The Global Catalogue of Microorganisms (GCM) 10K type strain sequencing project: providing services to taxonomists for standard genome sequencing and annotation.</title>
        <authorList>
            <consortium name="The Broad Institute Genomics Platform"/>
            <consortium name="The Broad Institute Genome Sequencing Center for Infectious Disease"/>
            <person name="Wu L."/>
            <person name="Ma J."/>
        </authorList>
    </citation>
    <scope>NUCLEOTIDE SEQUENCE [LARGE SCALE GENOMIC DNA]</scope>
    <source>
        <strain evidence="8">CCUG 50873</strain>
    </source>
</reference>
<dbReference type="InterPro" id="IPR036412">
    <property type="entry name" value="HAD-like_sf"/>
</dbReference>
<dbReference type="InterPro" id="IPR023214">
    <property type="entry name" value="HAD_sf"/>
</dbReference>
<keyword evidence="8" id="KW-1185">Reference proteome</keyword>
<dbReference type="NCBIfam" id="TIGR01490">
    <property type="entry name" value="HAD-SF-IB-hyp1"/>
    <property type="match status" value="1"/>
</dbReference>
<dbReference type="InterPro" id="IPR050582">
    <property type="entry name" value="HAD-like_SerB"/>
</dbReference>
<dbReference type="EMBL" id="JBHTIL010000001">
    <property type="protein sequence ID" value="MFD0925948.1"/>
    <property type="molecule type" value="Genomic_DNA"/>
</dbReference>
<dbReference type="Pfam" id="PF12710">
    <property type="entry name" value="HAD"/>
    <property type="match status" value="1"/>
</dbReference>
<evidence type="ECO:0000313" key="8">
    <source>
        <dbReference type="Proteomes" id="UP001597068"/>
    </source>
</evidence>
<evidence type="ECO:0000256" key="2">
    <source>
        <dbReference type="ARBA" id="ARBA00022723"/>
    </source>
</evidence>
<accession>A0ABW3G6Z5</accession>
<feature type="region of interest" description="Disordered" evidence="5">
    <location>
        <begin position="1"/>
        <end position="22"/>
    </location>
</feature>
<evidence type="ECO:0000256" key="4">
    <source>
        <dbReference type="ARBA" id="ARBA00022842"/>
    </source>
</evidence>
<dbReference type="Proteomes" id="UP001597068">
    <property type="component" value="Unassembled WGS sequence"/>
</dbReference>
<comment type="similarity">
    <text evidence="1">Belongs to the HAD-like hydrolase superfamily. SerB family.</text>
</comment>
<evidence type="ECO:0000256" key="3">
    <source>
        <dbReference type="ARBA" id="ARBA00022801"/>
    </source>
</evidence>
<keyword evidence="6" id="KW-0812">Transmembrane</keyword>
<gene>
    <name evidence="7" type="ORF">ACFQ04_09385</name>
</gene>
<keyword evidence="6" id="KW-1133">Transmembrane helix</keyword>
<dbReference type="Gene3D" id="1.20.1440.100">
    <property type="entry name" value="SG protein - dephosphorylation function"/>
    <property type="match status" value="1"/>
</dbReference>
<evidence type="ECO:0000256" key="1">
    <source>
        <dbReference type="ARBA" id="ARBA00009184"/>
    </source>
</evidence>
<dbReference type="SUPFAM" id="SSF56784">
    <property type="entry name" value="HAD-like"/>
    <property type="match status" value="1"/>
</dbReference>
<keyword evidence="4" id="KW-0460">Magnesium</keyword>
<evidence type="ECO:0000256" key="5">
    <source>
        <dbReference type="SAM" id="MobiDB-lite"/>
    </source>
</evidence>
<dbReference type="PANTHER" id="PTHR43344">
    <property type="entry name" value="PHOSPHOSERINE PHOSPHATASE"/>
    <property type="match status" value="1"/>
</dbReference>
<dbReference type="InterPro" id="IPR006385">
    <property type="entry name" value="HAD_hydro_SerB1"/>
</dbReference>
<dbReference type="NCBIfam" id="TIGR01488">
    <property type="entry name" value="HAD-SF-IB"/>
    <property type="match status" value="1"/>
</dbReference>
<dbReference type="RefSeq" id="WP_308214070.1">
    <property type="nucleotide sequence ID" value="NZ_BAAAMO010000002.1"/>
</dbReference>
<name>A0ABW3G6Z5_9NOCA</name>
<dbReference type="Gene3D" id="3.40.50.1000">
    <property type="entry name" value="HAD superfamily/HAD-like"/>
    <property type="match status" value="1"/>
</dbReference>
<comment type="caution">
    <text evidence="7">The sequence shown here is derived from an EMBL/GenBank/DDBJ whole genome shotgun (WGS) entry which is preliminary data.</text>
</comment>
<keyword evidence="2" id="KW-0479">Metal-binding</keyword>
<proteinExistence type="inferred from homology"/>
<organism evidence="7 8">
    <name type="scientific">Williamsia deligens</name>
    <dbReference type="NCBI Taxonomy" id="321325"/>
    <lineage>
        <taxon>Bacteria</taxon>
        <taxon>Bacillati</taxon>
        <taxon>Actinomycetota</taxon>
        <taxon>Actinomycetes</taxon>
        <taxon>Mycobacteriales</taxon>
        <taxon>Nocardiaceae</taxon>
        <taxon>Williamsia</taxon>
    </lineage>
</organism>
<evidence type="ECO:0000313" key="7">
    <source>
        <dbReference type="EMBL" id="MFD0925948.1"/>
    </source>
</evidence>
<dbReference type="GO" id="GO:0016787">
    <property type="term" value="F:hydrolase activity"/>
    <property type="evidence" value="ECO:0007669"/>
    <property type="project" value="UniProtKB-KW"/>
</dbReference>
<evidence type="ECO:0000256" key="6">
    <source>
        <dbReference type="SAM" id="Phobius"/>
    </source>
</evidence>
<sequence length="297" mass="31820">MDSASTDEGTPGTGRSGPTEPRAGSVAAFFDLDKTIIAKSSTLAFSRPFFDEGLINRRAVLKSSYAQFLFLLTAADHDQVDRLRRHVTQMCAGWDVAQVRAIVAETLHGIVEPLVFAEAAELIAGHRARGHDVVIVSASGSEMVEPIGEMLGVETVLASRMEVVDGHYTGELDFYCYGDAKVTAMRELAERVGYDLEQCFAYSDSVTDLPMLDAVGHPTAVNPDRALRKAASSRGWPVASFNRPVSMRDRIPHPPRPSSPGGVVAMGLGAAIAGGLTYAAVHRGRARRARTLVAADP</sequence>
<keyword evidence="6" id="KW-0472">Membrane</keyword>
<keyword evidence="3 7" id="KW-0378">Hydrolase</keyword>
<dbReference type="PANTHER" id="PTHR43344:SF13">
    <property type="entry name" value="PHOSPHATASE RV3661-RELATED"/>
    <property type="match status" value="1"/>
</dbReference>